<dbReference type="EMBL" id="NPDU01000017">
    <property type="protein sequence ID" value="PJZ62363.1"/>
    <property type="molecule type" value="Genomic_DNA"/>
</dbReference>
<accession>A0A2M9YRM8</accession>
<dbReference type="PROSITE" id="PS51257">
    <property type="entry name" value="PROKAR_LIPOPROTEIN"/>
    <property type="match status" value="1"/>
</dbReference>
<proteinExistence type="predicted"/>
<dbReference type="Gene3D" id="2.130.10.10">
    <property type="entry name" value="YVTN repeat-like/Quinoprotein amine dehydrogenase"/>
    <property type="match status" value="1"/>
</dbReference>
<name>A0A2M9YRM8_9LEPT</name>
<organism evidence="1 4">
    <name type="scientific">Leptospira adleri</name>
    <dbReference type="NCBI Taxonomy" id="2023186"/>
    <lineage>
        <taxon>Bacteria</taxon>
        <taxon>Pseudomonadati</taxon>
        <taxon>Spirochaetota</taxon>
        <taxon>Spirochaetia</taxon>
        <taxon>Leptospirales</taxon>
        <taxon>Leptospiraceae</taxon>
        <taxon>Leptospira</taxon>
    </lineage>
</organism>
<sequence length="429" mass="44787">MTGRMDSKKNFLKAALLFCFGSILLSGCFVKEPPDPSSATFLNLLIFRCNAGINPGCEKDTFSEPPVIPAKNICSETSLEVIQPNNWTRVQDELQLQAAKGSVGAPSVSTFGIEGDMAAYLGGVLTPIGRIFAITNAGSALRELDPVSKTITDIVVVGFLGAIKWAGGVLSPAGNVELIPYGTTIYVSVDPTSFGTVGYGAASGFGDFSGAVVAPNGKFYPMPSSSAFFTEVDPVAGTQTTFGTMLTTSPAYSGGVLGPNGKIYAVPSRASQFVEVDPVAKTNLNFGSFFISFSGKWAGGVLAPNGRIYYMPDGYSSFVEIDPVSRTITLFGAAPGTSQAYSGGVLAPNGKIYGIPFDATQFVEIDPNTLTVTYFGAAPGGGAWSGGVLAPNGKIYGMPYNAGTFLEIDPQANGKICDPILQSGYFNKY</sequence>
<comment type="caution">
    <text evidence="1">The sequence shown here is derived from an EMBL/GenBank/DDBJ whole genome shotgun (WGS) entry which is preliminary data.</text>
</comment>
<dbReference type="SUPFAM" id="SSF50965">
    <property type="entry name" value="Galactose oxidase, central domain"/>
    <property type="match status" value="1"/>
</dbReference>
<keyword evidence="3" id="KW-1185">Reference proteome</keyword>
<gene>
    <name evidence="2" type="ORF">CH376_08375</name>
    <name evidence="1" type="ORF">CH380_06765</name>
</gene>
<dbReference type="EMBL" id="NPDV01000004">
    <property type="protein sequence ID" value="PJZ54203.1"/>
    <property type="molecule type" value="Genomic_DNA"/>
</dbReference>
<evidence type="ECO:0000313" key="1">
    <source>
        <dbReference type="EMBL" id="PJZ54203.1"/>
    </source>
</evidence>
<evidence type="ECO:0000313" key="2">
    <source>
        <dbReference type="EMBL" id="PJZ62363.1"/>
    </source>
</evidence>
<evidence type="ECO:0000313" key="4">
    <source>
        <dbReference type="Proteomes" id="UP000232188"/>
    </source>
</evidence>
<dbReference type="InterPro" id="IPR011043">
    <property type="entry name" value="Gal_Oxase/kelch_b-propeller"/>
</dbReference>
<dbReference type="Proteomes" id="UP000232149">
    <property type="component" value="Unassembled WGS sequence"/>
</dbReference>
<dbReference type="InterPro" id="IPR015943">
    <property type="entry name" value="WD40/YVTN_repeat-like_dom_sf"/>
</dbReference>
<dbReference type="Proteomes" id="UP000232188">
    <property type="component" value="Unassembled WGS sequence"/>
</dbReference>
<dbReference type="AlphaFoldDB" id="A0A2M9YRM8"/>
<evidence type="ECO:0000313" key="3">
    <source>
        <dbReference type="Proteomes" id="UP000232149"/>
    </source>
</evidence>
<evidence type="ECO:0008006" key="5">
    <source>
        <dbReference type="Google" id="ProtNLM"/>
    </source>
</evidence>
<protein>
    <recommendedName>
        <fullName evidence="5">TIGR03118 family protein</fullName>
    </recommendedName>
</protein>
<reference evidence="3 4" key="1">
    <citation type="submission" date="2017-07" db="EMBL/GenBank/DDBJ databases">
        <title>Leptospira spp. isolated from tropical soils.</title>
        <authorList>
            <person name="Thibeaux R."/>
            <person name="Iraola G."/>
            <person name="Ferres I."/>
            <person name="Bierque E."/>
            <person name="Girault D."/>
            <person name="Soupe-Gilbert M.-E."/>
            <person name="Picardeau M."/>
            <person name="Goarant C."/>
        </authorList>
    </citation>
    <scope>NUCLEOTIDE SEQUENCE [LARGE SCALE GENOMIC DNA]</scope>
    <source>
        <strain evidence="1 4">FH2-B-C1</strain>
        <strain evidence="2 3">FH2-B-D1</strain>
    </source>
</reference>